<sequence length="78" mass="8760">MVFTGLVIMADAGLRAGFGNLLHEVLHDTRIHIKQVGTIHAGLTRHARGDQHYIRAFQRRSSVFTGKSFNFYICGDMT</sequence>
<reference evidence="1 2" key="1">
    <citation type="submission" date="2018-12" db="EMBL/GenBank/DDBJ databases">
        <authorList>
            <consortium name="Pathogen Informatics"/>
        </authorList>
    </citation>
    <scope>NUCLEOTIDE SEQUENCE [LARGE SCALE GENOMIC DNA]</scope>
    <source>
        <strain evidence="1 2">NCTC13635</strain>
    </source>
</reference>
<evidence type="ECO:0000313" key="2">
    <source>
        <dbReference type="Proteomes" id="UP000282433"/>
    </source>
</evidence>
<name>A0A3S4GEX7_KLEPN</name>
<dbReference type="EMBL" id="LR134162">
    <property type="protein sequence ID" value="VEB02840.1"/>
    <property type="molecule type" value="Genomic_DNA"/>
</dbReference>
<accession>A0A3S4GEX7</accession>
<organism evidence="1 2">
    <name type="scientific">Klebsiella pneumoniae</name>
    <dbReference type="NCBI Taxonomy" id="573"/>
    <lineage>
        <taxon>Bacteria</taxon>
        <taxon>Pseudomonadati</taxon>
        <taxon>Pseudomonadota</taxon>
        <taxon>Gammaproteobacteria</taxon>
        <taxon>Enterobacterales</taxon>
        <taxon>Enterobacteriaceae</taxon>
        <taxon>Klebsiella/Raoultella group</taxon>
        <taxon>Klebsiella</taxon>
        <taxon>Klebsiella pneumoniae complex</taxon>
    </lineage>
</organism>
<proteinExistence type="predicted"/>
<dbReference type="AlphaFoldDB" id="A0A3S4GEX7"/>
<gene>
    <name evidence="1" type="ORF">NCTC13635_03171</name>
</gene>
<evidence type="ECO:0000313" key="1">
    <source>
        <dbReference type="EMBL" id="VEB02840.1"/>
    </source>
</evidence>
<protein>
    <submittedName>
        <fullName evidence="1">Uncharacterized protein</fullName>
    </submittedName>
</protein>
<dbReference type="Proteomes" id="UP000282433">
    <property type="component" value="Chromosome"/>
</dbReference>